<evidence type="ECO:0000256" key="7">
    <source>
        <dbReference type="SAM" id="MobiDB-lite"/>
    </source>
</evidence>
<evidence type="ECO:0000256" key="3">
    <source>
        <dbReference type="ARBA" id="ARBA00022737"/>
    </source>
</evidence>
<dbReference type="PANTHER" id="PTHR44140:SF2">
    <property type="entry name" value="LD25575P"/>
    <property type="match status" value="1"/>
</dbReference>
<dbReference type="FunFam" id="1.25.40.10:FF:000224">
    <property type="entry name" value="DnaJ and TPR domain protein"/>
    <property type="match status" value="1"/>
</dbReference>
<evidence type="ECO:0000256" key="5">
    <source>
        <dbReference type="ARBA" id="ARBA00022824"/>
    </source>
</evidence>
<dbReference type="GO" id="GO:0051087">
    <property type="term" value="F:protein-folding chaperone binding"/>
    <property type="evidence" value="ECO:0007669"/>
    <property type="project" value="TreeGrafter"/>
</dbReference>
<name>A0A2H4SNS2_CORMI</name>
<dbReference type="Proteomes" id="UP000323067">
    <property type="component" value="Chromosome v"/>
</dbReference>
<dbReference type="Pfam" id="PF14559">
    <property type="entry name" value="TPR_19"/>
    <property type="match status" value="1"/>
</dbReference>
<dbReference type="InterPro" id="IPR036869">
    <property type="entry name" value="J_dom_sf"/>
</dbReference>
<keyword evidence="10" id="KW-0346">Stress response</keyword>
<dbReference type="EMBL" id="CP023325">
    <property type="protein sequence ID" value="ATY64767.1"/>
    <property type="molecule type" value="Genomic_DNA"/>
</dbReference>
<dbReference type="GO" id="GO:0051787">
    <property type="term" value="F:misfolded protein binding"/>
    <property type="evidence" value="ECO:0007669"/>
    <property type="project" value="TreeGrafter"/>
</dbReference>
<dbReference type="CDD" id="cd06257">
    <property type="entry name" value="DnaJ"/>
    <property type="match status" value="1"/>
</dbReference>
<dbReference type="PRINTS" id="PR00625">
    <property type="entry name" value="JDOMAIN"/>
</dbReference>
<evidence type="ECO:0000259" key="9">
    <source>
        <dbReference type="PROSITE" id="PS50076"/>
    </source>
</evidence>
<evidence type="ECO:0000256" key="1">
    <source>
        <dbReference type="ARBA" id="ARBA00004319"/>
    </source>
</evidence>
<evidence type="ECO:0000256" key="8">
    <source>
        <dbReference type="SAM" id="SignalP"/>
    </source>
</evidence>
<dbReference type="InterPro" id="IPR051727">
    <property type="entry name" value="DnaJ_C3_Co-chaperones"/>
</dbReference>
<organism evidence="10 11">
    <name type="scientific">Cordyceps militaris</name>
    <name type="common">Caterpillar fungus</name>
    <name type="synonym">Clavaria militaris</name>
    <dbReference type="NCBI Taxonomy" id="73501"/>
    <lineage>
        <taxon>Eukaryota</taxon>
        <taxon>Fungi</taxon>
        <taxon>Dikarya</taxon>
        <taxon>Ascomycota</taxon>
        <taxon>Pezizomycotina</taxon>
        <taxon>Sordariomycetes</taxon>
        <taxon>Hypocreomycetidae</taxon>
        <taxon>Hypocreales</taxon>
        <taxon>Cordycipitaceae</taxon>
        <taxon>Cordyceps</taxon>
    </lineage>
</organism>
<feature type="region of interest" description="Disordered" evidence="7">
    <location>
        <begin position="471"/>
        <end position="521"/>
    </location>
</feature>
<dbReference type="GO" id="GO:0034975">
    <property type="term" value="P:protein folding in endoplasmic reticulum"/>
    <property type="evidence" value="ECO:0007669"/>
    <property type="project" value="TreeGrafter"/>
</dbReference>
<dbReference type="Pfam" id="PF00226">
    <property type="entry name" value="DnaJ"/>
    <property type="match status" value="1"/>
</dbReference>
<dbReference type="SUPFAM" id="SSF46565">
    <property type="entry name" value="Chaperone J-domain"/>
    <property type="match status" value="1"/>
</dbReference>
<proteinExistence type="predicted"/>
<dbReference type="SUPFAM" id="SSF48452">
    <property type="entry name" value="TPR-like"/>
    <property type="match status" value="2"/>
</dbReference>
<gene>
    <name evidence="10" type="ORF">A9K55_005105</name>
</gene>
<feature type="signal peptide" evidence="8">
    <location>
        <begin position="1"/>
        <end position="20"/>
    </location>
</feature>
<keyword evidence="4" id="KW-0802">TPR repeat</keyword>
<feature type="chain" id="PRO_5014173053" description="Tetratricopeptide repeat and J domain-containing co-chaperone DNJ1" evidence="8">
    <location>
        <begin position="21"/>
        <end position="521"/>
    </location>
</feature>
<dbReference type="InterPro" id="IPR019734">
    <property type="entry name" value="TPR_rpt"/>
</dbReference>
<reference evidence="10 11" key="1">
    <citation type="journal article" date="2017" name="BMC Genomics">
        <title>Chromosome level assembly and secondary metabolite potential of the parasitic fungus Cordyceps militaris.</title>
        <authorList>
            <person name="Kramer G.J."/>
            <person name="Nodwell J.R."/>
        </authorList>
    </citation>
    <scope>NUCLEOTIDE SEQUENCE [LARGE SCALE GENOMIC DNA]</scope>
    <source>
        <strain evidence="10 11">ATCC 34164</strain>
    </source>
</reference>
<comment type="subcellular location">
    <subcellularLocation>
        <location evidence="1">Endoplasmic reticulum lumen</location>
    </subcellularLocation>
</comment>
<accession>A0A2H4SNS2</accession>
<dbReference type="Gene3D" id="1.25.40.10">
    <property type="entry name" value="Tetratricopeptide repeat domain"/>
    <property type="match status" value="1"/>
</dbReference>
<dbReference type="VEuPathDB" id="FungiDB:CCM_01217"/>
<dbReference type="AlphaFoldDB" id="A0A2H4SNS2"/>
<protein>
    <recommendedName>
        <fullName evidence="6">Tetratricopeptide repeat and J domain-containing co-chaperone DNJ1</fullName>
    </recommendedName>
</protein>
<dbReference type="Gene3D" id="1.10.287.110">
    <property type="entry name" value="DnaJ domain"/>
    <property type="match status" value="1"/>
</dbReference>
<dbReference type="PANTHER" id="PTHR44140">
    <property type="entry name" value="LD25575P"/>
    <property type="match status" value="1"/>
</dbReference>
<dbReference type="OrthoDB" id="1726119at2759"/>
<dbReference type="SMART" id="SM00028">
    <property type="entry name" value="TPR"/>
    <property type="match status" value="4"/>
</dbReference>
<keyword evidence="5" id="KW-0256">Endoplasmic reticulum</keyword>
<dbReference type="SMART" id="SM00271">
    <property type="entry name" value="DnaJ"/>
    <property type="match status" value="1"/>
</dbReference>
<evidence type="ECO:0000256" key="2">
    <source>
        <dbReference type="ARBA" id="ARBA00022729"/>
    </source>
</evidence>
<dbReference type="GO" id="GO:0005788">
    <property type="term" value="C:endoplasmic reticulum lumen"/>
    <property type="evidence" value="ECO:0007669"/>
    <property type="project" value="UniProtKB-SubCell"/>
</dbReference>
<feature type="domain" description="J" evidence="9">
    <location>
        <begin position="403"/>
        <end position="472"/>
    </location>
</feature>
<keyword evidence="3" id="KW-0677">Repeat</keyword>
<feature type="compositionally biased region" description="Gly residues" evidence="7">
    <location>
        <begin position="477"/>
        <end position="506"/>
    </location>
</feature>
<sequence>MRFPLSRLALTAGVLSTANALSVQDIPADLPVSSLLSNAQTHMARGEASEAILYYDVAIARDPANYLTIFKRATAFLSIGRANQATDDFYKVLVLKPGFQGAHVQLAKIKSKVADWEGAKADYVVAEKAGDSPELVELAAAESASAAAVEASKNQNWDDCVNYAGTAIFVASRSVALRELRSSCRFARGEIEEGMGDLQHVLHLRSGDTSPHVLISATSFYALGDMDNGLSQIRKCLHSDPDSKVCKKLHKQQKTFQKGLNRATGQLSRGQTTTAGRTLVGTEEETGLLTLLKEQMQELRQAGSIPEKAPSQLYGKLIEMTCNAYLEGNHKNVQKYCEEALELNSQSFWGMLYRAKVLLKKGEFEAAIKTLESANEIHPDKNDKINPVLEKAQIALKRSQTKDYYKILGVDNDSDERQIKSAFRKASKQFHPDKAHKQGISNEDAQKKMSAINEAYEVLSDPELRARFDRGDDPNFQGGGNPFHGSPRGSGGGHPFMYQQGGGGGQQFKFNFPGGGGPFGF</sequence>
<dbReference type="VEuPathDB" id="FungiDB:A9K55_005105"/>
<dbReference type="PROSITE" id="PS50076">
    <property type="entry name" value="DNAJ_2"/>
    <property type="match status" value="1"/>
</dbReference>
<evidence type="ECO:0000313" key="11">
    <source>
        <dbReference type="Proteomes" id="UP000323067"/>
    </source>
</evidence>
<dbReference type="InterPro" id="IPR011990">
    <property type="entry name" value="TPR-like_helical_dom_sf"/>
</dbReference>
<evidence type="ECO:0000313" key="10">
    <source>
        <dbReference type="EMBL" id="ATY64767.1"/>
    </source>
</evidence>
<evidence type="ECO:0000256" key="6">
    <source>
        <dbReference type="ARBA" id="ARBA00073740"/>
    </source>
</evidence>
<evidence type="ECO:0000256" key="4">
    <source>
        <dbReference type="ARBA" id="ARBA00022803"/>
    </source>
</evidence>
<keyword evidence="2 8" id="KW-0732">Signal</keyword>
<dbReference type="InterPro" id="IPR001623">
    <property type="entry name" value="DnaJ_domain"/>
</dbReference>